<accession>A0A0K2CMN2</accession>
<evidence type="ECO:0000313" key="2">
    <source>
        <dbReference type="EMBL" id="ALA06694.1"/>
    </source>
</evidence>
<dbReference type="PROSITE" id="PS50937">
    <property type="entry name" value="HTH_MERR_2"/>
    <property type="match status" value="1"/>
</dbReference>
<evidence type="ECO:0000259" key="1">
    <source>
        <dbReference type="PROSITE" id="PS50937"/>
    </source>
</evidence>
<dbReference type="SUPFAM" id="SSF46955">
    <property type="entry name" value="Putative DNA-binding domain"/>
    <property type="match status" value="1"/>
</dbReference>
<name>A0A0K2CMN2_9CAUD</name>
<dbReference type="InterPro" id="IPR000551">
    <property type="entry name" value="MerR-type_HTH_dom"/>
</dbReference>
<feature type="domain" description="HTH merR-type" evidence="1">
    <location>
        <begin position="13"/>
        <end position="65"/>
    </location>
</feature>
<keyword evidence="2" id="KW-0238">DNA-binding</keyword>
<gene>
    <name evidence="2" type="ORF">SEA_OBUpride_50</name>
</gene>
<organism evidence="2 3">
    <name type="scientific">Mycobacterium phage OBUpride</name>
    <dbReference type="NCBI Taxonomy" id="1698367"/>
    <lineage>
        <taxon>Viruses</taxon>
        <taxon>Duplodnaviria</taxon>
        <taxon>Heunggongvirae</taxon>
        <taxon>Uroviricota</taxon>
        <taxon>Caudoviricetes</taxon>
        <taxon>Gilesvirus</taxon>
        <taxon>Gilesvirus giles</taxon>
    </lineage>
</organism>
<sequence length="65" mass="7094">MSQTTKPSTDDALIRPSEAARLAGVNIRTLARWEDSGRLTAQRTAGGQRRYRRGDIVALITAQPA</sequence>
<dbReference type="GO" id="GO:0006355">
    <property type="term" value="P:regulation of DNA-templated transcription"/>
    <property type="evidence" value="ECO:0007669"/>
    <property type="project" value="InterPro"/>
</dbReference>
<dbReference type="EMBL" id="KT246485">
    <property type="protein sequence ID" value="ALA06694.1"/>
    <property type="molecule type" value="Genomic_DNA"/>
</dbReference>
<dbReference type="Pfam" id="PF00376">
    <property type="entry name" value="MerR"/>
    <property type="match status" value="1"/>
</dbReference>
<dbReference type="Proteomes" id="UP000230536">
    <property type="component" value="Segment"/>
</dbReference>
<dbReference type="InterPro" id="IPR009061">
    <property type="entry name" value="DNA-bd_dom_put_sf"/>
</dbReference>
<proteinExistence type="predicted"/>
<protein>
    <submittedName>
        <fullName evidence="2">DNA-binding protein</fullName>
    </submittedName>
</protein>
<dbReference type="GO" id="GO:0003677">
    <property type="term" value="F:DNA binding"/>
    <property type="evidence" value="ECO:0007669"/>
    <property type="project" value="UniProtKB-KW"/>
</dbReference>
<reference evidence="2 3" key="1">
    <citation type="submission" date="2015-07" db="EMBL/GenBank/DDBJ databases">
        <authorList>
            <person name="Boren H."/>
            <person name="Burroughs M."/>
            <person name="Burt J."/>
            <person name="Carpenter L."/>
            <person name="Carr S."/>
            <person name="Collins K."/>
            <person name="Dial T."/>
            <person name="Emanuel A."/>
            <person name="Embury M."/>
            <person name="Fain A."/>
            <person name="Fruchey L."/>
            <person name="Hargis K."/>
            <person name="Kight R."/>
            <person name="Knutson A."/>
            <person name="Koon J."/>
            <person name="Kuhn L."/>
            <person name="Lee N."/>
            <person name="McCann R."/>
            <person name="Rogers S."/>
            <person name="Smith C."/>
            <person name="Teel E."/>
            <person name="Vire J."/>
            <person name="Walter D."/>
            <person name="White A."/>
            <person name="White Z."/>
            <person name="Plymale R."/>
            <person name="Reyna N."/>
            <person name="Serrano M.G."/>
            <person name="Buck G."/>
            <person name="Lee V."/>
            <person name="Wang Y."/>
            <person name="Carvalho R."/>
            <person name="Voegtly L."/>
            <person name="Shi R."/>
            <person name="Duckworth R."/>
            <person name="Johnson A."/>
            <person name="Loviza R."/>
            <person name="Walstead R."/>
            <person name="Shah Z."/>
            <person name="Kiflezghi M."/>
            <person name="Wade K."/>
            <person name="Miller E.S."/>
            <person name="Bradley K.W."/>
            <person name="Asai D.J."/>
            <person name="Bowman C.A."/>
            <person name="Russell D.A."/>
            <person name="Pope W.H."/>
            <person name="Jacobs-Sera D."/>
            <person name="Hendrix R.W."/>
            <person name="Hatfull G.F."/>
        </authorList>
    </citation>
    <scope>NUCLEOTIDE SEQUENCE [LARGE SCALE GENOMIC DNA]</scope>
</reference>
<dbReference type="Gene3D" id="1.10.1660.10">
    <property type="match status" value="1"/>
</dbReference>
<evidence type="ECO:0000313" key="3">
    <source>
        <dbReference type="Proteomes" id="UP000230536"/>
    </source>
</evidence>